<dbReference type="PANTHER" id="PTHR46847">
    <property type="entry name" value="D-ALLOSE-BINDING PERIPLASMIC PROTEIN-RELATED"/>
    <property type="match status" value="1"/>
</dbReference>
<protein>
    <submittedName>
        <fullName evidence="6">ABC-type sugar transport system periplasmic component-like protein</fullName>
    </submittedName>
</protein>
<evidence type="ECO:0000313" key="6">
    <source>
        <dbReference type="EMBL" id="ADB50513.1"/>
    </source>
</evidence>
<dbReference type="InterPro" id="IPR025997">
    <property type="entry name" value="SBP_2_dom"/>
</dbReference>
<keyword evidence="6" id="KW-0813">Transport</keyword>
<dbReference type="CDD" id="cd01536">
    <property type="entry name" value="PBP1_ABC_sugar_binding-like"/>
    <property type="match status" value="1"/>
</dbReference>
<reference evidence="7" key="2">
    <citation type="submission" date="2010-01" db="EMBL/GenBank/DDBJ databases">
        <title>The complete genome of Conexibacter woesei DSM 14684.</title>
        <authorList>
            <consortium name="US DOE Joint Genome Institute (JGI-PGF)"/>
            <person name="Lucas S."/>
            <person name="Copeland A."/>
            <person name="Lapidus A."/>
            <person name="Glavina del Rio T."/>
            <person name="Dalin E."/>
            <person name="Tice H."/>
            <person name="Bruce D."/>
            <person name="Goodwin L."/>
            <person name="Pitluck S."/>
            <person name="Kyrpides N."/>
            <person name="Mavromatis K."/>
            <person name="Ivanova N."/>
            <person name="Mikhailova N."/>
            <person name="Chertkov O."/>
            <person name="Brettin T."/>
            <person name="Detter J.C."/>
            <person name="Han C."/>
            <person name="Larimer F."/>
            <person name="Land M."/>
            <person name="Hauser L."/>
            <person name="Markowitz V."/>
            <person name="Cheng J.-F."/>
            <person name="Hugenholtz P."/>
            <person name="Woyke T."/>
            <person name="Wu D."/>
            <person name="Pukall R."/>
            <person name="Steenblock K."/>
            <person name="Schneider S."/>
            <person name="Klenk H.-P."/>
            <person name="Eisen J.A."/>
        </authorList>
    </citation>
    <scope>NUCLEOTIDE SEQUENCE [LARGE SCALE GENOMIC DNA]</scope>
    <source>
        <strain evidence="7">DSM 14684 / CIP 108061 / JCM 11494 / NBRC 100937 / ID131577</strain>
    </source>
</reference>
<dbReference type="PROSITE" id="PS51257">
    <property type="entry name" value="PROKAR_LIPOPROTEIN"/>
    <property type="match status" value="1"/>
</dbReference>
<name>D3F4E1_CONWI</name>
<evidence type="ECO:0000256" key="3">
    <source>
        <dbReference type="ARBA" id="ARBA00022729"/>
    </source>
</evidence>
<comment type="subcellular location">
    <subcellularLocation>
        <location evidence="1">Cell envelope</location>
    </subcellularLocation>
</comment>
<dbReference type="OrthoDB" id="9813037at2"/>
<feature type="signal peptide" evidence="4">
    <location>
        <begin position="1"/>
        <end position="27"/>
    </location>
</feature>
<dbReference type="eggNOG" id="COG1879">
    <property type="taxonomic scope" value="Bacteria"/>
</dbReference>
<gene>
    <name evidence="6" type="ordered locus">Cwoe_2088</name>
</gene>
<feature type="domain" description="Periplasmic binding protein" evidence="5">
    <location>
        <begin position="95"/>
        <end position="354"/>
    </location>
</feature>
<accession>D3F4E1</accession>
<evidence type="ECO:0000256" key="2">
    <source>
        <dbReference type="ARBA" id="ARBA00007639"/>
    </source>
</evidence>
<reference evidence="6 7" key="1">
    <citation type="journal article" date="2010" name="Stand. Genomic Sci.">
        <title>Complete genome sequence of Conexibacter woesei type strain (ID131577).</title>
        <authorList>
            <person name="Pukall R."/>
            <person name="Lapidus A."/>
            <person name="Glavina Del Rio T."/>
            <person name="Copeland A."/>
            <person name="Tice H."/>
            <person name="Cheng J.-F."/>
            <person name="Lucas S."/>
            <person name="Chen F."/>
            <person name="Nolan M."/>
            <person name="Bruce D."/>
            <person name="Goodwin L."/>
            <person name="Pitluck S."/>
            <person name="Mavromatis K."/>
            <person name="Ivanova N."/>
            <person name="Ovchinnikova G."/>
            <person name="Pati A."/>
            <person name="Chen A."/>
            <person name="Palaniappan K."/>
            <person name="Land M."/>
            <person name="Hauser L."/>
            <person name="Chang Y.-J."/>
            <person name="Jeffries C.D."/>
            <person name="Chain P."/>
            <person name="Meincke L."/>
            <person name="Sims D."/>
            <person name="Brettin T."/>
            <person name="Detter J.C."/>
            <person name="Rohde M."/>
            <person name="Goeker M."/>
            <person name="Bristow J."/>
            <person name="Eisen J.A."/>
            <person name="Markowitz V."/>
            <person name="Kyrpides N.C."/>
            <person name="Klenk H.-P."/>
            <person name="Hugenholtz P."/>
        </authorList>
    </citation>
    <scope>NUCLEOTIDE SEQUENCE [LARGE SCALE GENOMIC DNA]</scope>
    <source>
        <strain evidence="7">DSM 14684 / CIP 108061 / JCM 11494 / NBRC 100937 / ID131577</strain>
    </source>
</reference>
<keyword evidence="6" id="KW-0762">Sugar transport</keyword>
<proteinExistence type="inferred from homology"/>
<evidence type="ECO:0000256" key="4">
    <source>
        <dbReference type="SAM" id="SignalP"/>
    </source>
</evidence>
<dbReference type="AlphaFoldDB" id="D3F4E1"/>
<evidence type="ECO:0000259" key="5">
    <source>
        <dbReference type="Pfam" id="PF13407"/>
    </source>
</evidence>
<dbReference type="GO" id="GO:0030313">
    <property type="term" value="C:cell envelope"/>
    <property type="evidence" value="ECO:0007669"/>
    <property type="project" value="UniProtKB-SubCell"/>
</dbReference>
<dbReference type="Gene3D" id="3.40.50.2300">
    <property type="match status" value="2"/>
</dbReference>
<organism evidence="6 7">
    <name type="scientific">Conexibacter woesei (strain DSM 14684 / CCUG 47730 / CIP 108061 / JCM 11494 / NBRC 100937 / ID131577)</name>
    <dbReference type="NCBI Taxonomy" id="469383"/>
    <lineage>
        <taxon>Bacteria</taxon>
        <taxon>Bacillati</taxon>
        <taxon>Actinomycetota</taxon>
        <taxon>Thermoleophilia</taxon>
        <taxon>Solirubrobacterales</taxon>
        <taxon>Conexibacteraceae</taxon>
        <taxon>Conexibacter</taxon>
    </lineage>
</organism>
<dbReference type="KEGG" id="cwo:Cwoe_2088"/>
<dbReference type="HOGENOM" id="CLU_063390_0_0_11"/>
<dbReference type="PANTHER" id="PTHR46847:SF1">
    <property type="entry name" value="D-ALLOSE-BINDING PERIPLASMIC PROTEIN-RELATED"/>
    <property type="match status" value="1"/>
</dbReference>
<dbReference type="Proteomes" id="UP000008229">
    <property type="component" value="Chromosome"/>
</dbReference>
<dbReference type="GO" id="GO:0030246">
    <property type="term" value="F:carbohydrate binding"/>
    <property type="evidence" value="ECO:0007669"/>
    <property type="project" value="UniProtKB-ARBA"/>
</dbReference>
<dbReference type="EMBL" id="CP001854">
    <property type="protein sequence ID" value="ADB50513.1"/>
    <property type="molecule type" value="Genomic_DNA"/>
</dbReference>
<dbReference type="Pfam" id="PF13407">
    <property type="entry name" value="Peripla_BP_4"/>
    <property type="match status" value="1"/>
</dbReference>
<keyword evidence="7" id="KW-1185">Reference proteome</keyword>
<dbReference type="STRING" id="469383.Cwoe_2088"/>
<sequence length="390" mass="40202" precursor="true">MDVTRTNRGLLRRAAALAALASCVALAACGGSSSSDEPAGSATATARAAAGAKGPITLPTGKVKCGETPNGDDPCLVPAAPPEGEEVRIGFFALANNTFASAAEKGVRETASKYGATVTTLLNPFNPSVQQAQLRDSIAANKFDAYIVEPVNPPALAPLFKQLIDKGIPVTTFGLTNGPDDSTARIQLEGQTLQTSRTPVSQGQDAAKAAVEACDGKDPCKVAILRGTAVLAFDTNMAKALTAELDKSSNVDVVATGFGQYLGGPSRTAMQNILTAEPDVDVLVTLGDQMTVGAEQAIRAAGKTDQIKIVSMGAGTTAAKAVKDGRWYSSTMVLPQNEGVLNAVAAIAAARGQEMSVGIASIDTRGELPLNITRDNTAEWQEFVPQWSGL</sequence>
<dbReference type="SUPFAM" id="SSF53822">
    <property type="entry name" value="Periplasmic binding protein-like I"/>
    <property type="match status" value="1"/>
</dbReference>
<keyword evidence="3 4" id="KW-0732">Signal</keyword>
<dbReference type="InterPro" id="IPR028082">
    <property type="entry name" value="Peripla_BP_I"/>
</dbReference>
<evidence type="ECO:0000313" key="7">
    <source>
        <dbReference type="Proteomes" id="UP000008229"/>
    </source>
</evidence>
<comment type="similarity">
    <text evidence="2">Belongs to the bacterial solute-binding protein 2 family.</text>
</comment>
<evidence type="ECO:0000256" key="1">
    <source>
        <dbReference type="ARBA" id="ARBA00004196"/>
    </source>
</evidence>
<dbReference type="RefSeq" id="WP_012933564.1">
    <property type="nucleotide sequence ID" value="NC_013739.1"/>
</dbReference>
<feature type="chain" id="PRO_5039305833" evidence="4">
    <location>
        <begin position="28"/>
        <end position="390"/>
    </location>
</feature>